<name>A0A8S1NE73_PARPR</name>
<proteinExistence type="predicted"/>
<dbReference type="Pfam" id="PF00043">
    <property type="entry name" value="GST_C"/>
    <property type="match status" value="1"/>
</dbReference>
<keyword evidence="7" id="KW-1185">Reference proteome</keyword>
<dbReference type="PROSITE" id="PS50405">
    <property type="entry name" value="GST_CTER"/>
    <property type="match status" value="1"/>
</dbReference>
<keyword evidence="2" id="KW-0963">Cytoplasm</keyword>
<dbReference type="GO" id="GO:0005737">
    <property type="term" value="C:cytoplasm"/>
    <property type="evidence" value="ECO:0007669"/>
    <property type="project" value="UniProtKB-SubCell"/>
</dbReference>
<evidence type="ECO:0000256" key="2">
    <source>
        <dbReference type="ARBA" id="ARBA00022490"/>
    </source>
</evidence>
<reference evidence="6" key="1">
    <citation type="submission" date="2021-01" db="EMBL/GenBank/DDBJ databases">
        <authorList>
            <consortium name="Genoscope - CEA"/>
            <person name="William W."/>
        </authorList>
    </citation>
    <scope>NUCLEOTIDE SEQUENCE</scope>
</reference>
<dbReference type="FunFam" id="1.20.1050.10:FF:000039">
    <property type="entry name" value="Glutathione S-transferase theta-1"/>
    <property type="match status" value="1"/>
</dbReference>
<dbReference type="Pfam" id="PF13409">
    <property type="entry name" value="GST_N_2"/>
    <property type="match status" value="1"/>
</dbReference>
<dbReference type="PROSITE" id="PS50404">
    <property type="entry name" value="GST_NTER"/>
    <property type="match status" value="1"/>
</dbReference>
<sequence length="220" mass="25538">MSLKLYIDWLSQPSRFVSIVLNILKVPHEVVEIRIAEGKQRTPEYAKINPYRKVPAIVDKDGFQLAESHTIVKYIIKSRNIKTPLYPEDPQKAAKIDEYLDYHHSGTRKLSQYFFNLMVAPKLGIETTVNLEQAKKEAILALKFLDTKFSTQDYICGNEISLADLSAYCEIMQLHMVNWDFSKYPNILNWMQRVTQIKEVNAGHEVLQKIVQKIRSKPKL</sequence>
<dbReference type="OMA" id="SAYCEIM"/>
<dbReference type="InterPro" id="IPR004045">
    <property type="entry name" value="Glutathione_S-Trfase_N"/>
</dbReference>
<keyword evidence="3" id="KW-0808">Transferase</keyword>
<dbReference type="InterPro" id="IPR010987">
    <property type="entry name" value="Glutathione-S-Trfase_C-like"/>
</dbReference>
<dbReference type="EMBL" id="CAJJDM010000090">
    <property type="protein sequence ID" value="CAD8090900.1"/>
    <property type="molecule type" value="Genomic_DNA"/>
</dbReference>
<dbReference type="GO" id="GO:0004364">
    <property type="term" value="F:glutathione transferase activity"/>
    <property type="evidence" value="ECO:0007669"/>
    <property type="project" value="TreeGrafter"/>
</dbReference>
<evidence type="ECO:0000313" key="6">
    <source>
        <dbReference type="EMBL" id="CAD8090900.1"/>
    </source>
</evidence>
<protein>
    <recommendedName>
        <fullName evidence="8">Glutathione transferase</fullName>
    </recommendedName>
</protein>
<evidence type="ECO:0000259" key="4">
    <source>
        <dbReference type="PROSITE" id="PS50404"/>
    </source>
</evidence>
<dbReference type="SFLD" id="SFLDG00358">
    <property type="entry name" value="Main_(cytGST)"/>
    <property type="match status" value="1"/>
</dbReference>
<feature type="domain" description="GST C-terminal" evidence="5">
    <location>
        <begin position="89"/>
        <end position="220"/>
    </location>
</feature>
<dbReference type="PANTHER" id="PTHR43917">
    <property type="match status" value="1"/>
</dbReference>
<dbReference type="AlphaFoldDB" id="A0A8S1NE73"/>
<comment type="subcellular location">
    <subcellularLocation>
        <location evidence="1">Cytoplasm</location>
    </subcellularLocation>
</comment>
<gene>
    <name evidence="6" type="ORF">PPRIM_AZ9-3.1.T0870010</name>
</gene>
<dbReference type="InterPro" id="IPR040079">
    <property type="entry name" value="Glutathione_S-Trfase"/>
</dbReference>
<evidence type="ECO:0000259" key="5">
    <source>
        <dbReference type="PROSITE" id="PS50405"/>
    </source>
</evidence>
<organism evidence="6 7">
    <name type="scientific">Paramecium primaurelia</name>
    <dbReference type="NCBI Taxonomy" id="5886"/>
    <lineage>
        <taxon>Eukaryota</taxon>
        <taxon>Sar</taxon>
        <taxon>Alveolata</taxon>
        <taxon>Ciliophora</taxon>
        <taxon>Intramacronucleata</taxon>
        <taxon>Oligohymenophorea</taxon>
        <taxon>Peniculida</taxon>
        <taxon>Parameciidae</taxon>
        <taxon>Paramecium</taxon>
    </lineage>
</organism>
<accession>A0A8S1NE73</accession>
<dbReference type="PANTHER" id="PTHR43917:SF8">
    <property type="entry name" value="GH16740P-RELATED"/>
    <property type="match status" value="1"/>
</dbReference>
<comment type="caution">
    <text evidence="6">The sequence shown here is derived from an EMBL/GenBank/DDBJ whole genome shotgun (WGS) entry which is preliminary data.</text>
</comment>
<evidence type="ECO:0000256" key="1">
    <source>
        <dbReference type="ARBA" id="ARBA00004496"/>
    </source>
</evidence>
<dbReference type="GO" id="GO:0006749">
    <property type="term" value="P:glutathione metabolic process"/>
    <property type="evidence" value="ECO:0007669"/>
    <property type="project" value="TreeGrafter"/>
</dbReference>
<dbReference type="Proteomes" id="UP000688137">
    <property type="component" value="Unassembled WGS sequence"/>
</dbReference>
<dbReference type="InterPro" id="IPR051369">
    <property type="entry name" value="GST_Theta"/>
</dbReference>
<dbReference type="SFLD" id="SFLDS00019">
    <property type="entry name" value="Glutathione_Transferase_(cytos"/>
    <property type="match status" value="1"/>
</dbReference>
<evidence type="ECO:0000256" key="3">
    <source>
        <dbReference type="ARBA" id="ARBA00022679"/>
    </source>
</evidence>
<evidence type="ECO:0000313" key="7">
    <source>
        <dbReference type="Proteomes" id="UP000688137"/>
    </source>
</evidence>
<dbReference type="InterPro" id="IPR004046">
    <property type="entry name" value="GST_C"/>
</dbReference>
<feature type="domain" description="GST N-terminal" evidence="4">
    <location>
        <begin position="1"/>
        <end position="83"/>
    </location>
</feature>
<evidence type="ECO:0008006" key="8">
    <source>
        <dbReference type="Google" id="ProtNLM"/>
    </source>
</evidence>